<dbReference type="InterPro" id="IPR000524">
    <property type="entry name" value="Tscrpt_reg_HTH_GntR"/>
</dbReference>
<accession>A0ABT3ZJR6</accession>
<dbReference type="EMBL" id="JAPMXC010000001">
    <property type="protein sequence ID" value="MCY0386761.1"/>
    <property type="molecule type" value="Genomic_DNA"/>
</dbReference>
<feature type="domain" description="HTH gntR-type" evidence="5">
    <location>
        <begin position="23"/>
        <end position="90"/>
    </location>
</feature>
<feature type="compositionally biased region" description="Basic and acidic residues" evidence="4">
    <location>
        <begin position="1"/>
        <end position="10"/>
    </location>
</feature>
<keyword evidence="1" id="KW-0805">Transcription regulation</keyword>
<evidence type="ECO:0000256" key="1">
    <source>
        <dbReference type="ARBA" id="ARBA00023015"/>
    </source>
</evidence>
<evidence type="ECO:0000259" key="5">
    <source>
        <dbReference type="PROSITE" id="PS50949"/>
    </source>
</evidence>
<evidence type="ECO:0000313" key="7">
    <source>
        <dbReference type="Proteomes" id="UP001082899"/>
    </source>
</evidence>
<dbReference type="RefSeq" id="WP_267846357.1">
    <property type="nucleotide sequence ID" value="NZ_JAPMXC010000001.1"/>
</dbReference>
<evidence type="ECO:0000256" key="4">
    <source>
        <dbReference type="SAM" id="MobiDB-lite"/>
    </source>
</evidence>
<dbReference type="PROSITE" id="PS50949">
    <property type="entry name" value="HTH_GNTR"/>
    <property type="match status" value="1"/>
</dbReference>
<keyword evidence="3" id="KW-0804">Transcription</keyword>
<dbReference type="Gene3D" id="1.20.120.530">
    <property type="entry name" value="GntR ligand-binding domain-like"/>
    <property type="match status" value="1"/>
</dbReference>
<dbReference type="PANTHER" id="PTHR43537">
    <property type="entry name" value="TRANSCRIPTIONAL REGULATOR, GNTR FAMILY"/>
    <property type="match status" value="1"/>
</dbReference>
<dbReference type="SUPFAM" id="SSF46785">
    <property type="entry name" value="Winged helix' DNA-binding domain"/>
    <property type="match status" value="1"/>
</dbReference>
<keyword evidence="2" id="KW-0238">DNA-binding</keyword>
<dbReference type="InterPro" id="IPR036390">
    <property type="entry name" value="WH_DNA-bd_sf"/>
</dbReference>
<dbReference type="SMART" id="SM00345">
    <property type="entry name" value="HTH_GNTR"/>
    <property type="match status" value="1"/>
</dbReference>
<comment type="caution">
    <text evidence="6">The sequence shown here is derived from an EMBL/GenBank/DDBJ whole genome shotgun (WGS) entry which is preliminary data.</text>
</comment>
<name>A0ABT3ZJR6_9BURK</name>
<evidence type="ECO:0000256" key="3">
    <source>
        <dbReference type="ARBA" id="ARBA00023163"/>
    </source>
</evidence>
<organism evidence="6 7">
    <name type="scientific">Robbsia betulipollinis</name>
    <dbReference type="NCBI Taxonomy" id="2981849"/>
    <lineage>
        <taxon>Bacteria</taxon>
        <taxon>Pseudomonadati</taxon>
        <taxon>Pseudomonadota</taxon>
        <taxon>Betaproteobacteria</taxon>
        <taxon>Burkholderiales</taxon>
        <taxon>Burkholderiaceae</taxon>
        <taxon>Robbsia</taxon>
    </lineage>
</organism>
<dbReference type="SMART" id="SM00895">
    <property type="entry name" value="FCD"/>
    <property type="match status" value="1"/>
</dbReference>
<gene>
    <name evidence="6" type="ORF">OVY01_05815</name>
</gene>
<evidence type="ECO:0000256" key="2">
    <source>
        <dbReference type="ARBA" id="ARBA00023125"/>
    </source>
</evidence>
<evidence type="ECO:0000313" key="6">
    <source>
        <dbReference type="EMBL" id="MCY0386761.1"/>
    </source>
</evidence>
<reference evidence="6" key="1">
    <citation type="submission" date="2022-11" db="EMBL/GenBank/DDBJ databases">
        <title>Robbsia betulipollinis sp. nov., isolated from pollen of birch (Betula pendula).</title>
        <authorList>
            <person name="Shi H."/>
            <person name="Ambika Manirajan B."/>
            <person name="Ratering S."/>
            <person name="Geissler-Plaum R."/>
            <person name="Schnell S."/>
        </authorList>
    </citation>
    <scope>NUCLEOTIDE SEQUENCE</scope>
    <source>
        <strain evidence="6">Bb-Pol-6</strain>
    </source>
</reference>
<proteinExistence type="predicted"/>
<feature type="region of interest" description="Disordered" evidence="4">
    <location>
        <begin position="1"/>
        <end position="25"/>
    </location>
</feature>
<dbReference type="InterPro" id="IPR011711">
    <property type="entry name" value="GntR_C"/>
</dbReference>
<dbReference type="PANTHER" id="PTHR43537:SF45">
    <property type="entry name" value="GNTR FAMILY REGULATORY PROTEIN"/>
    <property type="match status" value="1"/>
</dbReference>
<protein>
    <submittedName>
        <fullName evidence="6">GntR family transcriptional regulator</fullName>
    </submittedName>
</protein>
<dbReference type="Proteomes" id="UP001082899">
    <property type="component" value="Unassembled WGS sequence"/>
</dbReference>
<dbReference type="SUPFAM" id="SSF48008">
    <property type="entry name" value="GntR ligand-binding domain-like"/>
    <property type="match status" value="1"/>
</dbReference>
<dbReference type="Pfam" id="PF00392">
    <property type="entry name" value="GntR"/>
    <property type="match status" value="1"/>
</dbReference>
<dbReference type="Gene3D" id="1.10.10.10">
    <property type="entry name" value="Winged helix-like DNA-binding domain superfamily/Winged helix DNA-binding domain"/>
    <property type="match status" value="1"/>
</dbReference>
<dbReference type="Pfam" id="PF07729">
    <property type="entry name" value="FCD"/>
    <property type="match status" value="1"/>
</dbReference>
<dbReference type="InterPro" id="IPR008920">
    <property type="entry name" value="TF_FadR/GntR_C"/>
</dbReference>
<sequence length="252" mass="27725">MTSLADRTDTSSRPSPAPPPADGPRAEEAYVAIRADVLSCRLAPEAMVTEPELMRRYGLGKNSCRHALIRLVQEGFLAAIPRQGYRIAGITLKDVEEVFALRVALEPLAANLAVGKVDIALLRQYEAACRVPHPVLDLDSQIGVFLDANKAFHLTIAAASGNHRLYRILCGLFDEMSRLVAMGFGVQKQKPEIKHDHHALIDAFEAGDGKRAELIARRHIETFQAMTLEKVYESLSQARAPLAAFKRAGYRS</sequence>
<dbReference type="InterPro" id="IPR036388">
    <property type="entry name" value="WH-like_DNA-bd_sf"/>
</dbReference>
<keyword evidence="7" id="KW-1185">Reference proteome</keyword>